<evidence type="ECO:0000313" key="2">
    <source>
        <dbReference type="Proteomes" id="UP000735302"/>
    </source>
</evidence>
<dbReference type="EMBL" id="BLXT01000825">
    <property type="protein sequence ID" value="GFN80407.1"/>
    <property type="molecule type" value="Genomic_DNA"/>
</dbReference>
<keyword evidence="2" id="KW-1185">Reference proteome</keyword>
<protein>
    <submittedName>
        <fullName evidence="1">Uncharacterized protein</fullName>
    </submittedName>
</protein>
<gene>
    <name evidence="1" type="ORF">PoB_000691300</name>
</gene>
<name>A0AAV3YE63_9GAST</name>
<evidence type="ECO:0000313" key="1">
    <source>
        <dbReference type="EMBL" id="GFN80407.1"/>
    </source>
</evidence>
<reference evidence="1 2" key="1">
    <citation type="journal article" date="2021" name="Elife">
        <title>Chloroplast acquisition without the gene transfer in kleptoplastic sea slugs, Plakobranchus ocellatus.</title>
        <authorList>
            <person name="Maeda T."/>
            <person name="Takahashi S."/>
            <person name="Yoshida T."/>
            <person name="Shimamura S."/>
            <person name="Takaki Y."/>
            <person name="Nagai Y."/>
            <person name="Toyoda A."/>
            <person name="Suzuki Y."/>
            <person name="Arimoto A."/>
            <person name="Ishii H."/>
            <person name="Satoh N."/>
            <person name="Nishiyama T."/>
            <person name="Hasebe M."/>
            <person name="Maruyama T."/>
            <person name="Minagawa J."/>
            <person name="Obokata J."/>
            <person name="Shigenobu S."/>
        </authorList>
    </citation>
    <scope>NUCLEOTIDE SEQUENCE [LARGE SCALE GENOMIC DNA]</scope>
</reference>
<dbReference type="Proteomes" id="UP000735302">
    <property type="component" value="Unassembled WGS sequence"/>
</dbReference>
<organism evidence="1 2">
    <name type="scientific">Plakobranchus ocellatus</name>
    <dbReference type="NCBI Taxonomy" id="259542"/>
    <lineage>
        <taxon>Eukaryota</taxon>
        <taxon>Metazoa</taxon>
        <taxon>Spiralia</taxon>
        <taxon>Lophotrochozoa</taxon>
        <taxon>Mollusca</taxon>
        <taxon>Gastropoda</taxon>
        <taxon>Heterobranchia</taxon>
        <taxon>Euthyneura</taxon>
        <taxon>Panpulmonata</taxon>
        <taxon>Sacoglossa</taxon>
        <taxon>Placobranchoidea</taxon>
        <taxon>Plakobranchidae</taxon>
        <taxon>Plakobranchus</taxon>
    </lineage>
</organism>
<sequence>MLTNFPGSSNLRYTMLFSKEVVLVRLRAVFFAPTSPCIARSSYCRLINWSLHRASSLKAPAMFYLPSYTRLELCSSLHPPSQKCRHDLNASRSLYVLNYDVTDSIRNT</sequence>
<proteinExistence type="predicted"/>
<dbReference type="AlphaFoldDB" id="A0AAV3YE63"/>
<comment type="caution">
    <text evidence="1">The sequence shown here is derived from an EMBL/GenBank/DDBJ whole genome shotgun (WGS) entry which is preliminary data.</text>
</comment>
<accession>A0AAV3YE63</accession>